<dbReference type="RefSeq" id="WP_007318091.1">
    <property type="nucleotide sequence ID" value="NZ_BAEH01000063.1"/>
</dbReference>
<dbReference type="PANTHER" id="PTHR46796:SF13">
    <property type="entry name" value="HTH-TYPE TRANSCRIPTIONAL ACTIVATOR RHAS"/>
    <property type="match status" value="1"/>
</dbReference>
<evidence type="ECO:0000313" key="6">
    <source>
        <dbReference type="Proteomes" id="UP000035034"/>
    </source>
</evidence>
<evidence type="ECO:0000256" key="2">
    <source>
        <dbReference type="ARBA" id="ARBA00023125"/>
    </source>
</evidence>
<feature type="domain" description="HTH araC/xylS-type" evidence="4">
    <location>
        <begin position="210"/>
        <end position="308"/>
    </location>
</feature>
<dbReference type="GO" id="GO:0003700">
    <property type="term" value="F:DNA-binding transcription factor activity"/>
    <property type="evidence" value="ECO:0007669"/>
    <property type="project" value="InterPro"/>
</dbReference>
<dbReference type="Pfam" id="PF12852">
    <property type="entry name" value="Cupin_6"/>
    <property type="match status" value="1"/>
</dbReference>
<dbReference type="InterPro" id="IPR020449">
    <property type="entry name" value="Tscrpt_reg_AraC-type_HTH"/>
</dbReference>
<organism evidence="5 6">
    <name type="scientific">Gordonia effusa NBRC 100432</name>
    <dbReference type="NCBI Taxonomy" id="1077974"/>
    <lineage>
        <taxon>Bacteria</taxon>
        <taxon>Bacillati</taxon>
        <taxon>Actinomycetota</taxon>
        <taxon>Actinomycetes</taxon>
        <taxon>Mycobacteriales</taxon>
        <taxon>Gordoniaceae</taxon>
        <taxon>Gordonia</taxon>
    </lineage>
</organism>
<dbReference type="GO" id="GO:0043565">
    <property type="term" value="F:sequence-specific DNA binding"/>
    <property type="evidence" value="ECO:0007669"/>
    <property type="project" value="InterPro"/>
</dbReference>
<dbReference type="PROSITE" id="PS01124">
    <property type="entry name" value="HTH_ARAC_FAMILY_2"/>
    <property type="match status" value="1"/>
</dbReference>
<evidence type="ECO:0000256" key="3">
    <source>
        <dbReference type="ARBA" id="ARBA00023163"/>
    </source>
</evidence>
<dbReference type="InterPro" id="IPR009057">
    <property type="entry name" value="Homeodomain-like_sf"/>
</dbReference>
<dbReference type="EMBL" id="BAEH01000063">
    <property type="protein sequence ID" value="GAB18755.1"/>
    <property type="molecule type" value="Genomic_DNA"/>
</dbReference>
<gene>
    <name evidence="5" type="ORF">GOEFS_063_00290</name>
</gene>
<dbReference type="PRINTS" id="PR00032">
    <property type="entry name" value="HTHARAC"/>
</dbReference>
<name>H0R104_9ACTN</name>
<dbReference type="InterPro" id="IPR050204">
    <property type="entry name" value="AraC_XylS_family_regulators"/>
</dbReference>
<evidence type="ECO:0000313" key="5">
    <source>
        <dbReference type="EMBL" id="GAB18755.1"/>
    </source>
</evidence>
<dbReference type="InterPro" id="IPR018062">
    <property type="entry name" value="HTH_AraC-typ_CS"/>
</dbReference>
<dbReference type="PROSITE" id="PS00041">
    <property type="entry name" value="HTH_ARAC_FAMILY_1"/>
    <property type="match status" value="1"/>
</dbReference>
<comment type="caution">
    <text evidence="5">The sequence shown here is derived from an EMBL/GenBank/DDBJ whole genome shotgun (WGS) entry which is preliminary data.</text>
</comment>
<dbReference type="InterPro" id="IPR018060">
    <property type="entry name" value="HTH_AraC"/>
</dbReference>
<evidence type="ECO:0000256" key="1">
    <source>
        <dbReference type="ARBA" id="ARBA00023015"/>
    </source>
</evidence>
<dbReference type="Proteomes" id="UP000035034">
    <property type="component" value="Unassembled WGS sequence"/>
</dbReference>
<dbReference type="PANTHER" id="PTHR46796">
    <property type="entry name" value="HTH-TYPE TRANSCRIPTIONAL ACTIVATOR RHAS-RELATED"/>
    <property type="match status" value="1"/>
</dbReference>
<keyword evidence="6" id="KW-1185">Reference proteome</keyword>
<dbReference type="STRING" id="1077974.GOEFS_063_00290"/>
<dbReference type="Pfam" id="PF12833">
    <property type="entry name" value="HTH_18"/>
    <property type="match status" value="1"/>
</dbReference>
<reference evidence="5 6" key="1">
    <citation type="submission" date="2011-12" db="EMBL/GenBank/DDBJ databases">
        <title>Whole genome shotgun sequence of Gordonia effusa NBRC 100432.</title>
        <authorList>
            <person name="Yoshida I."/>
            <person name="Takarada H."/>
            <person name="Hosoyama A."/>
            <person name="Tsuchikane K."/>
            <person name="Katsumata H."/>
            <person name="Yamazaki S."/>
            <person name="Fujita N."/>
        </authorList>
    </citation>
    <scope>NUCLEOTIDE SEQUENCE [LARGE SCALE GENOMIC DNA]</scope>
    <source>
        <strain evidence="5 6">NBRC 100432</strain>
    </source>
</reference>
<proteinExistence type="predicted"/>
<protein>
    <submittedName>
        <fullName evidence="5">Putative AraC family transcriptional regulator</fullName>
    </submittedName>
</protein>
<accession>H0R104</accession>
<sequence length="321" mass="34384">MDALGSLLSGPRAQAPFLLRMVMAGSWSVRIEDEAPLTVVAVNRGEILVTYPDGATHRLLTGSIALFRGTESYLVGDTAGSPVVAVIDANGDCYDPTGSQPVAEQMRRGVRSWGNADQDADTVALIGAYQLGEVGKPLLAALGRVTVVAAHDNPLIELLDTELAVTAPAQEAVLNRLLDLILVTTLRTHLAADPSQAPRWYRAHTDPVVGSALALMHNNVERGWTVESLADQTGVSRACLARRFAGLVGEPPMAYLTDWRLRVAADLLLGSDLTMARIAERVGYSSAFAFSSAFKRRRGITPTEYRRVAAGDVGETRLPMP</sequence>
<dbReference type="Gene3D" id="1.10.10.60">
    <property type="entry name" value="Homeodomain-like"/>
    <property type="match status" value="2"/>
</dbReference>
<dbReference type="OrthoDB" id="241790at2"/>
<evidence type="ECO:0000259" key="4">
    <source>
        <dbReference type="PROSITE" id="PS01124"/>
    </source>
</evidence>
<dbReference type="SUPFAM" id="SSF46689">
    <property type="entry name" value="Homeodomain-like"/>
    <property type="match status" value="2"/>
</dbReference>
<dbReference type="eggNOG" id="COG2207">
    <property type="taxonomic scope" value="Bacteria"/>
</dbReference>
<dbReference type="SMART" id="SM00342">
    <property type="entry name" value="HTH_ARAC"/>
    <property type="match status" value="1"/>
</dbReference>
<keyword evidence="2" id="KW-0238">DNA-binding</keyword>
<keyword evidence="3" id="KW-0804">Transcription</keyword>
<dbReference type="InterPro" id="IPR032783">
    <property type="entry name" value="AraC_lig"/>
</dbReference>
<keyword evidence="1" id="KW-0805">Transcription regulation</keyword>
<dbReference type="AlphaFoldDB" id="H0R104"/>